<dbReference type="AlphaFoldDB" id="A0A061RAC2"/>
<name>A0A061RAC2_9CHLO</name>
<evidence type="ECO:0000256" key="1">
    <source>
        <dbReference type="SAM" id="Phobius"/>
    </source>
</evidence>
<dbReference type="EMBL" id="GBEZ01017386">
    <property type="protein sequence ID" value="JAC68943.1"/>
    <property type="molecule type" value="Transcribed_RNA"/>
</dbReference>
<evidence type="ECO:0000313" key="2">
    <source>
        <dbReference type="EMBL" id="JAC68943.1"/>
    </source>
</evidence>
<keyword evidence="1" id="KW-0472">Membrane</keyword>
<sequence>FSEALYADAEHAITISEEPKWNRDPWKVNQDYYITWAHLQACVQPGGGISDLSNLRSAILDSQPQENITDMWKFVQRNTIVAPRFAEAIVEDVHWPSARENLQNANETCVKAVNGSCCCKARASWGLYVRFEGMQDAFSLLEDLTGLAISNSKICLGTESGGVRIERKKQSELLIRVPIDAADADEKSPPQSGQQPHRVGLVVLGACALASLVLALLIGTRRLWLRCVYRPLKTHYAAMQFLRIESSVNRQAAKLRQLYLRYQQGRDPLNETDDIASENDAFEMDSVLASSQDAYSRFPFTKGQP</sequence>
<organism evidence="2">
    <name type="scientific">Tetraselmis sp. GSL018</name>
    <dbReference type="NCBI Taxonomy" id="582737"/>
    <lineage>
        <taxon>Eukaryota</taxon>
        <taxon>Viridiplantae</taxon>
        <taxon>Chlorophyta</taxon>
        <taxon>core chlorophytes</taxon>
        <taxon>Chlorodendrophyceae</taxon>
        <taxon>Chlorodendrales</taxon>
        <taxon>Chlorodendraceae</taxon>
        <taxon>Tetraselmis</taxon>
    </lineage>
</organism>
<feature type="transmembrane region" description="Helical" evidence="1">
    <location>
        <begin position="199"/>
        <end position="220"/>
    </location>
</feature>
<feature type="non-terminal residue" evidence="2">
    <location>
        <position position="1"/>
    </location>
</feature>
<proteinExistence type="predicted"/>
<accession>A0A061RAC2</accession>
<reference evidence="2" key="1">
    <citation type="submission" date="2014-05" db="EMBL/GenBank/DDBJ databases">
        <title>The transcriptome of the halophilic microalga Tetraselmis sp. GSL018 isolated from the Great Salt Lake, Utah.</title>
        <authorList>
            <person name="Jinkerson R.E."/>
            <person name="D'Adamo S."/>
            <person name="Posewitz M.C."/>
        </authorList>
    </citation>
    <scope>NUCLEOTIDE SEQUENCE</scope>
    <source>
        <strain evidence="2">GSL018</strain>
    </source>
</reference>
<keyword evidence="1" id="KW-0812">Transmembrane</keyword>
<protein>
    <submittedName>
        <fullName evidence="2">Uncharacterized protein</fullName>
    </submittedName>
</protein>
<keyword evidence="1" id="KW-1133">Transmembrane helix</keyword>
<gene>
    <name evidence="2" type="ORF">TSPGSL018_7567</name>
</gene>